<gene>
    <name evidence="2" type="ORF">RJT34_20394</name>
</gene>
<accession>A0AAN9P4V7</accession>
<organism evidence="2 3">
    <name type="scientific">Clitoria ternatea</name>
    <name type="common">Butterfly pea</name>
    <dbReference type="NCBI Taxonomy" id="43366"/>
    <lineage>
        <taxon>Eukaryota</taxon>
        <taxon>Viridiplantae</taxon>
        <taxon>Streptophyta</taxon>
        <taxon>Embryophyta</taxon>
        <taxon>Tracheophyta</taxon>
        <taxon>Spermatophyta</taxon>
        <taxon>Magnoliopsida</taxon>
        <taxon>eudicotyledons</taxon>
        <taxon>Gunneridae</taxon>
        <taxon>Pentapetalae</taxon>
        <taxon>rosids</taxon>
        <taxon>fabids</taxon>
        <taxon>Fabales</taxon>
        <taxon>Fabaceae</taxon>
        <taxon>Papilionoideae</taxon>
        <taxon>50 kb inversion clade</taxon>
        <taxon>NPAAA clade</taxon>
        <taxon>indigoferoid/millettioid clade</taxon>
        <taxon>Phaseoleae</taxon>
        <taxon>Clitoria</taxon>
    </lineage>
</organism>
<dbReference type="EMBL" id="JAYKXN010000005">
    <property type="protein sequence ID" value="KAK7285618.1"/>
    <property type="molecule type" value="Genomic_DNA"/>
</dbReference>
<evidence type="ECO:0000256" key="1">
    <source>
        <dbReference type="SAM" id="MobiDB-lite"/>
    </source>
</evidence>
<name>A0AAN9P4V7_CLITE</name>
<dbReference type="Proteomes" id="UP001359559">
    <property type="component" value="Unassembled WGS sequence"/>
</dbReference>
<evidence type="ECO:0000313" key="2">
    <source>
        <dbReference type="EMBL" id="KAK7285618.1"/>
    </source>
</evidence>
<feature type="region of interest" description="Disordered" evidence="1">
    <location>
        <begin position="1"/>
        <end position="34"/>
    </location>
</feature>
<proteinExistence type="predicted"/>
<protein>
    <submittedName>
        <fullName evidence="2">Uncharacterized protein</fullName>
    </submittedName>
</protein>
<dbReference type="AlphaFoldDB" id="A0AAN9P4V7"/>
<feature type="compositionally biased region" description="Polar residues" evidence="1">
    <location>
        <begin position="12"/>
        <end position="23"/>
    </location>
</feature>
<reference evidence="2 3" key="1">
    <citation type="submission" date="2024-01" db="EMBL/GenBank/DDBJ databases">
        <title>The genomes of 5 underutilized Papilionoideae crops provide insights into root nodulation and disease resistance.</title>
        <authorList>
            <person name="Yuan L."/>
        </authorList>
    </citation>
    <scope>NUCLEOTIDE SEQUENCE [LARGE SCALE GENOMIC DNA]</scope>
    <source>
        <strain evidence="2">LY-2023</strain>
        <tissue evidence="2">Leaf</tissue>
    </source>
</reference>
<keyword evidence="3" id="KW-1185">Reference proteome</keyword>
<comment type="caution">
    <text evidence="2">The sequence shown here is derived from an EMBL/GenBank/DDBJ whole genome shotgun (WGS) entry which is preliminary data.</text>
</comment>
<evidence type="ECO:0000313" key="3">
    <source>
        <dbReference type="Proteomes" id="UP001359559"/>
    </source>
</evidence>
<sequence>MVPHDGVVFGPSDTSIVQRGKTTQQSSQSEVTQMGEATSKAKAMVLLLFVTQACGAPYRCDTGHGYRDHLFKTWCLPHMHHKLLLPHTLIRQIHHITIFSLLFPA</sequence>